<dbReference type="GO" id="GO:0016787">
    <property type="term" value="F:hydrolase activity"/>
    <property type="evidence" value="ECO:0007669"/>
    <property type="project" value="UniProtKB-KW"/>
</dbReference>
<evidence type="ECO:0000256" key="2">
    <source>
        <dbReference type="ARBA" id="ARBA00022801"/>
    </source>
</evidence>
<evidence type="ECO:0000259" key="4">
    <source>
        <dbReference type="Pfam" id="PF00149"/>
    </source>
</evidence>
<keyword evidence="2" id="KW-0378">Hydrolase</keyword>
<dbReference type="EMBL" id="FUYZ01000005">
    <property type="protein sequence ID" value="SKB90552.1"/>
    <property type="molecule type" value="Genomic_DNA"/>
</dbReference>
<keyword evidence="6" id="KW-1185">Reference proteome</keyword>
<dbReference type="RefSeq" id="WP_079666996.1">
    <property type="nucleotide sequence ID" value="NZ_FUYZ01000005.1"/>
</dbReference>
<dbReference type="SUPFAM" id="SSF56300">
    <property type="entry name" value="Metallo-dependent phosphatases"/>
    <property type="match status" value="1"/>
</dbReference>
<dbReference type="AlphaFoldDB" id="A0A1T5F2Y5"/>
<dbReference type="PROSITE" id="PS51257">
    <property type="entry name" value="PROKAR_LIPOPROTEIN"/>
    <property type="match status" value="1"/>
</dbReference>
<feature type="chain" id="PRO_5012346189" evidence="3">
    <location>
        <begin position="23"/>
        <end position="1224"/>
    </location>
</feature>
<evidence type="ECO:0000256" key="1">
    <source>
        <dbReference type="ARBA" id="ARBA00022729"/>
    </source>
</evidence>
<keyword evidence="1 3" id="KW-0732">Signal</keyword>
<proteinExistence type="predicted"/>
<organism evidence="5 6">
    <name type="scientific">Soonwooa buanensis</name>
    <dbReference type="NCBI Taxonomy" id="619805"/>
    <lineage>
        <taxon>Bacteria</taxon>
        <taxon>Pseudomonadati</taxon>
        <taxon>Bacteroidota</taxon>
        <taxon>Flavobacteriia</taxon>
        <taxon>Flavobacteriales</taxon>
        <taxon>Weeksellaceae</taxon>
        <taxon>Chryseobacterium group</taxon>
        <taxon>Soonwooa</taxon>
    </lineage>
</organism>
<dbReference type="OrthoDB" id="333971at2"/>
<dbReference type="PANTHER" id="PTHR10161:SF14">
    <property type="entry name" value="TARTRATE-RESISTANT ACID PHOSPHATASE TYPE 5"/>
    <property type="match status" value="1"/>
</dbReference>
<dbReference type="InterPro" id="IPR051558">
    <property type="entry name" value="Metallophosphoesterase_PAP"/>
</dbReference>
<protein>
    <submittedName>
        <fullName evidence="5">Calcineurin-like phosphoesterase</fullName>
    </submittedName>
</protein>
<dbReference type="STRING" id="619805.SAMN05660477_01747"/>
<dbReference type="PANTHER" id="PTHR10161">
    <property type="entry name" value="TARTRATE-RESISTANT ACID PHOSPHATASE TYPE 5"/>
    <property type="match status" value="1"/>
</dbReference>
<dbReference type="Gene3D" id="3.60.21.10">
    <property type="match status" value="1"/>
</dbReference>
<evidence type="ECO:0000256" key="3">
    <source>
        <dbReference type="SAM" id="SignalP"/>
    </source>
</evidence>
<name>A0A1T5F2Y5_9FLAO</name>
<dbReference type="InterPro" id="IPR029052">
    <property type="entry name" value="Metallo-depent_PP-like"/>
</dbReference>
<feature type="signal peptide" evidence="3">
    <location>
        <begin position="1"/>
        <end position="22"/>
    </location>
</feature>
<dbReference type="Pfam" id="PF00149">
    <property type="entry name" value="Metallophos"/>
    <property type="match status" value="1"/>
</dbReference>
<dbReference type="InterPro" id="IPR004843">
    <property type="entry name" value="Calcineurin-like_PHP"/>
</dbReference>
<accession>A0A1T5F2Y5</accession>
<gene>
    <name evidence="5" type="ORF">SAMN05660477_01747</name>
</gene>
<reference evidence="5 6" key="1">
    <citation type="submission" date="2017-02" db="EMBL/GenBank/DDBJ databases">
        <authorList>
            <person name="Peterson S.W."/>
        </authorList>
    </citation>
    <scope>NUCLEOTIDE SEQUENCE [LARGE SCALE GENOMIC DNA]</scope>
    <source>
        <strain evidence="5 6">DSM 22323</strain>
    </source>
</reference>
<feature type="domain" description="Calcineurin-like phosphoesterase" evidence="4">
    <location>
        <begin position="49"/>
        <end position="246"/>
    </location>
</feature>
<dbReference type="Proteomes" id="UP000191112">
    <property type="component" value="Unassembled WGS sequence"/>
</dbReference>
<evidence type="ECO:0000313" key="5">
    <source>
        <dbReference type="EMBL" id="SKB90552.1"/>
    </source>
</evidence>
<sequence length="1224" mass="140084">MKIFAAKYTMLSALAIISISCATEKAQYGKNIKNFNTSQRIKDEDIAHTFYLVGDAGNADQDHAKKILNQLKSKLDSADQNSTLLFLGDNIYPRGLPSKDSKDRKLAEEKLDDQIALANKFKGQSIFVPGNHDWYSNGIIGLKEEQDYVIEKLNDKKAFSPKNSCAIETRKIGKDIALITIDSEWFLADWDKNPGINEKCDIKTREDFFTEFEDQISKNQNKTIIVAVHHPLIDHGSHGGYYSMEKQLFPLENKIPLPILATGINLMRATGGITHQDLSNPNYRKLAARIKTLIADKENVILVSGHDHNLQYIEQGNIRQIISGAGSKSEAAAAISPNDFSYGQNGYAVLKISKKGEAFVDYFGRENDQEKLLFSHSVLKGDNYTKTDYPKDFPATTTTSIYNQKDTKKSGFYKMLWGNNYREMYGTQVSVPTLDLDTLYGGAKATRAGGGHQTNSLRLDTPKGEYVIRALHKSGVRFLQSVAFKDRYVVDDFADGFADQFLLDFYTSSNPYTPLAIGTMAESIGVKHTDPSLVYVPKQNALGKYNQNFGNELYYLEVRPAETEENPNKVLSTEDVIKLLAKDEKYKMDESAYIRARLFDMLIGDWDRHYDQWKWEQKAVGDKVLISPIPKDRDQAFVKYDGLATQMFLNFPGLRHMQSFGPKIKNVKWFNMEPFPLDLAFTNNATEEDWKREADFIKANLTKNVIEEAFKNLPKEVQNADIESIKQNLELRKNDLATYASDYYKVLRKTVILTGTNKKDRFEITRLPNHETQVKIFRNKKDGEELTFEKVYNKNETSEIWVYTLGDDDDLVVKGDQNNPIKLRLLGGLNHDNYNIERDNRVKIYDYKSKNNTISKNASAKLTDDYDLNEYNYKRLKYSFWTATPNLGYNPDDEIVLGMTTSFVKNGFKRNPFAAKHNLKTNYFTGSKGYEIAYEGIFPRLVGNWYYGLNTGFTSSRFIRNYFGNGNLTINEEKIFEEDFYRVRAKEFYVKPSINWRKNASWFTANLAYEAIKIEKTANRRISLPNIVDDQVFKTQHFAGIDLKFDFENLNKNVNPSLGMKFKAAFSYRQNLENTDNKLPTFETGLGFIHYITNNEKVIVSTYAEAKWLLSNDYQFFQMATLGGNQNLRGFRFDRFYGKSSFYQTTDLRFDLGTIKNAYLPINVGLFAGFDFGRVWIPNEITDKWHNSFGLGLWLNALDKIGVQASYFRSSDGGRIALGFGVDF</sequence>
<evidence type="ECO:0000313" key="6">
    <source>
        <dbReference type="Proteomes" id="UP000191112"/>
    </source>
</evidence>